<protein>
    <submittedName>
        <fullName evidence="1">Uncharacterized protein</fullName>
    </submittedName>
</protein>
<dbReference type="EMBL" id="CAJNOB010000045">
    <property type="protein sequence ID" value="CAF0702532.1"/>
    <property type="molecule type" value="Genomic_DNA"/>
</dbReference>
<dbReference type="Proteomes" id="UP000663859">
    <property type="component" value="Unassembled WGS sequence"/>
</dbReference>
<gene>
    <name evidence="1" type="ORF">MPNT_50106</name>
</gene>
<evidence type="ECO:0000313" key="1">
    <source>
        <dbReference type="EMBL" id="CAF0702532.1"/>
    </source>
</evidence>
<sequence length="102" mass="11943">MSQGRYVFLEELHRCPSILFRDIGQKRSTNSEKQTTTCIGDLTVYNRAERFSLARDGCVRECSFGPKRLLPKPNPIFRFFYEKPVQQERQDGEISALQRKNI</sequence>
<accession>A0A8J2BKG3</accession>
<proteinExistence type="predicted"/>
<comment type="caution">
    <text evidence="1">The sequence shown here is derived from an EMBL/GenBank/DDBJ whole genome shotgun (WGS) entry which is preliminary data.</text>
</comment>
<organism evidence="1 2">
    <name type="scientific">Candidatus Methylacidithermus pantelleriae</name>
    <dbReference type="NCBI Taxonomy" id="2744239"/>
    <lineage>
        <taxon>Bacteria</taxon>
        <taxon>Pseudomonadati</taxon>
        <taxon>Verrucomicrobiota</taxon>
        <taxon>Methylacidiphilae</taxon>
        <taxon>Methylacidiphilales</taxon>
        <taxon>Methylacidiphilaceae</taxon>
        <taxon>Candidatus Methylacidithermus</taxon>
    </lineage>
</organism>
<evidence type="ECO:0000313" key="2">
    <source>
        <dbReference type="Proteomes" id="UP000663859"/>
    </source>
</evidence>
<dbReference type="AlphaFoldDB" id="A0A8J2BKG3"/>
<keyword evidence="2" id="KW-1185">Reference proteome</keyword>
<name>A0A8J2BKG3_9BACT</name>
<reference evidence="1" key="1">
    <citation type="submission" date="2021-02" db="EMBL/GenBank/DDBJ databases">
        <authorList>
            <person name="Cremers G."/>
            <person name="Picone N."/>
        </authorList>
    </citation>
    <scope>NUCLEOTIDE SEQUENCE</scope>
    <source>
        <strain evidence="1">PQ17</strain>
    </source>
</reference>